<dbReference type="Proteomes" id="UP000242715">
    <property type="component" value="Unassembled WGS sequence"/>
</dbReference>
<dbReference type="AlphaFoldDB" id="A0A2Z6P675"/>
<sequence>MRAVVQGAAAEAPAGAEVRKGLEVDLWSDLCLGHDLFPGLGLGPGPDPDPDQHRQSSLPSQDHDHVQHLLHDHHARFCLVVVDFLRMHVDLRNSSTILGSIGIMIEDVKIEQTRIPAKFNKLFSFV</sequence>
<keyword evidence="3" id="KW-1185">Reference proteome</keyword>
<evidence type="ECO:0000313" key="3">
    <source>
        <dbReference type="Proteomes" id="UP000242715"/>
    </source>
</evidence>
<proteinExistence type="predicted"/>
<organism evidence="2 3">
    <name type="scientific">Trifolium subterraneum</name>
    <name type="common">Subterranean clover</name>
    <dbReference type="NCBI Taxonomy" id="3900"/>
    <lineage>
        <taxon>Eukaryota</taxon>
        <taxon>Viridiplantae</taxon>
        <taxon>Streptophyta</taxon>
        <taxon>Embryophyta</taxon>
        <taxon>Tracheophyta</taxon>
        <taxon>Spermatophyta</taxon>
        <taxon>Magnoliopsida</taxon>
        <taxon>eudicotyledons</taxon>
        <taxon>Gunneridae</taxon>
        <taxon>Pentapetalae</taxon>
        <taxon>rosids</taxon>
        <taxon>fabids</taxon>
        <taxon>Fabales</taxon>
        <taxon>Fabaceae</taxon>
        <taxon>Papilionoideae</taxon>
        <taxon>50 kb inversion clade</taxon>
        <taxon>NPAAA clade</taxon>
        <taxon>Hologalegina</taxon>
        <taxon>IRL clade</taxon>
        <taxon>Trifolieae</taxon>
        <taxon>Trifolium</taxon>
    </lineage>
</organism>
<gene>
    <name evidence="2" type="ORF">TSUD_302280</name>
</gene>
<evidence type="ECO:0000313" key="2">
    <source>
        <dbReference type="EMBL" id="GAU43665.1"/>
    </source>
</evidence>
<evidence type="ECO:0000256" key="1">
    <source>
        <dbReference type="SAM" id="MobiDB-lite"/>
    </source>
</evidence>
<reference evidence="3" key="1">
    <citation type="journal article" date="2017" name="Front. Plant Sci.">
        <title>Climate Clever Clovers: New Paradigm to Reduce the Environmental Footprint of Ruminants by Breeding Low Methanogenic Forages Utilizing Haplotype Variation.</title>
        <authorList>
            <person name="Kaur P."/>
            <person name="Appels R."/>
            <person name="Bayer P.E."/>
            <person name="Keeble-Gagnere G."/>
            <person name="Wang J."/>
            <person name="Hirakawa H."/>
            <person name="Shirasawa K."/>
            <person name="Vercoe P."/>
            <person name="Stefanova K."/>
            <person name="Durmic Z."/>
            <person name="Nichols P."/>
            <person name="Revell C."/>
            <person name="Isobe S.N."/>
            <person name="Edwards D."/>
            <person name="Erskine W."/>
        </authorList>
    </citation>
    <scope>NUCLEOTIDE SEQUENCE [LARGE SCALE GENOMIC DNA]</scope>
    <source>
        <strain evidence="3">cv. Daliak</strain>
    </source>
</reference>
<feature type="non-terminal residue" evidence="2">
    <location>
        <position position="126"/>
    </location>
</feature>
<dbReference type="EMBL" id="DF973988">
    <property type="protein sequence ID" value="GAU43665.1"/>
    <property type="molecule type" value="Genomic_DNA"/>
</dbReference>
<dbReference type="OrthoDB" id="10567956at2759"/>
<feature type="region of interest" description="Disordered" evidence="1">
    <location>
        <begin position="39"/>
        <end position="64"/>
    </location>
</feature>
<protein>
    <submittedName>
        <fullName evidence="2">Uncharacterized protein</fullName>
    </submittedName>
</protein>
<name>A0A2Z6P675_TRISU</name>
<accession>A0A2Z6P675</accession>